<reference evidence="2 3" key="2">
    <citation type="journal article" date="2017" name="Nature">
        <title>The Apostasia genome and the evolution of orchids.</title>
        <authorList>
            <person name="Zhang G.Q."/>
            <person name="Liu K.W."/>
            <person name="Li Z."/>
            <person name="Lohaus R."/>
            <person name="Hsiao Y.Y."/>
            <person name="Niu S.C."/>
            <person name="Wang J.Y."/>
            <person name="Lin Y.C."/>
            <person name="Xu Q."/>
            <person name="Chen L.J."/>
            <person name="Yoshida K."/>
            <person name="Fujiwara S."/>
            <person name="Wang Z.W."/>
            <person name="Zhang Y.Q."/>
            <person name="Mitsuda N."/>
            <person name="Wang M."/>
            <person name="Liu G.H."/>
            <person name="Pecoraro L."/>
            <person name="Huang H.X."/>
            <person name="Xiao X.J."/>
            <person name="Lin M."/>
            <person name="Wu X.Y."/>
            <person name="Wu W.L."/>
            <person name="Chen Y.Y."/>
            <person name="Chang S.B."/>
            <person name="Sakamoto S."/>
            <person name="Ohme-Takagi M."/>
            <person name="Yagi M."/>
            <person name="Zeng S.J."/>
            <person name="Shen C.Y."/>
            <person name="Yeh C.M."/>
            <person name="Luo Y.B."/>
            <person name="Tsai W.C."/>
            <person name="Van de Peer Y."/>
            <person name="Liu Z.J."/>
        </authorList>
    </citation>
    <scope>NUCLEOTIDE SEQUENCE [LARGE SCALE GENOMIC DNA]</scope>
    <source>
        <tissue evidence="2">The whole plant</tissue>
    </source>
</reference>
<sequence length="295" mass="34147">MNPHVIPHIINDFDNDSLCLLPYDMEIYNAIMDLNGDSIVGPDGFTTKFFQKCWDIIKVDIIDAVIDFFKGSPYTKIFTSTNIVLIHKIVGANKWNDFRPISLCSFFNKLISKIISKRLENILPRIISCNQTGFVKGRSIFNNVLLTQELAHEINTMVKGGNIILKLDISKAYDNFNWNFLYKVLSLFGFSDFFIKLIKNSIDNCHFSVIINGRNHGFFKSCKKRSHLFEDIFTCFQKQLTHWSSNFLSFGCRLILIKYVLNSIPIYLLHTLQPTAAICLRIERMINNFVLEFQT</sequence>
<evidence type="ECO:0000313" key="2">
    <source>
        <dbReference type="EMBL" id="PKU82328.1"/>
    </source>
</evidence>
<dbReference type="Proteomes" id="UP000233837">
    <property type="component" value="Unassembled WGS sequence"/>
</dbReference>
<dbReference type="InterPro" id="IPR052343">
    <property type="entry name" value="Retrotransposon-Effector_Assoc"/>
</dbReference>
<dbReference type="AlphaFoldDB" id="A0A2I0X333"/>
<evidence type="ECO:0000259" key="1">
    <source>
        <dbReference type="Pfam" id="PF00078"/>
    </source>
</evidence>
<dbReference type="Pfam" id="PF00078">
    <property type="entry name" value="RVT_1"/>
    <property type="match status" value="1"/>
</dbReference>
<dbReference type="SUPFAM" id="SSF56672">
    <property type="entry name" value="DNA/RNA polymerases"/>
    <property type="match status" value="1"/>
</dbReference>
<dbReference type="PANTHER" id="PTHR46890">
    <property type="entry name" value="NON-LTR RETROLELEMENT REVERSE TRANSCRIPTASE-LIKE PROTEIN-RELATED"/>
    <property type="match status" value="1"/>
</dbReference>
<dbReference type="EMBL" id="KZ502191">
    <property type="protein sequence ID" value="PKU82328.1"/>
    <property type="molecule type" value="Genomic_DNA"/>
</dbReference>
<gene>
    <name evidence="2" type="ORF">MA16_Dca005333</name>
</gene>
<protein>
    <submittedName>
        <fullName evidence="2">Integrator complex subunit 11</fullName>
    </submittedName>
</protein>
<dbReference type="CDD" id="cd01650">
    <property type="entry name" value="RT_nLTR_like"/>
    <property type="match status" value="1"/>
</dbReference>
<organism evidence="2 3">
    <name type="scientific">Dendrobium catenatum</name>
    <dbReference type="NCBI Taxonomy" id="906689"/>
    <lineage>
        <taxon>Eukaryota</taxon>
        <taxon>Viridiplantae</taxon>
        <taxon>Streptophyta</taxon>
        <taxon>Embryophyta</taxon>
        <taxon>Tracheophyta</taxon>
        <taxon>Spermatophyta</taxon>
        <taxon>Magnoliopsida</taxon>
        <taxon>Liliopsida</taxon>
        <taxon>Asparagales</taxon>
        <taxon>Orchidaceae</taxon>
        <taxon>Epidendroideae</taxon>
        <taxon>Malaxideae</taxon>
        <taxon>Dendrobiinae</taxon>
        <taxon>Dendrobium</taxon>
    </lineage>
</organism>
<feature type="domain" description="Reverse transcriptase" evidence="1">
    <location>
        <begin position="96"/>
        <end position="218"/>
    </location>
</feature>
<dbReference type="STRING" id="906689.A0A2I0X333"/>
<reference evidence="2 3" key="1">
    <citation type="journal article" date="2016" name="Sci. Rep.">
        <title>The Dendrobium catenatum Lindl. genome sequence provides insights into polysaccharide synthase, floral development and adaptive evolution.</title>
        <authorList>
            <person name="Zhang G.Q."/>
            <person name="Xu Q."/>
            <person name="Bian C."/>
            <person name="Tsai W.C."/>
            <person name="Yeh C.M."/>
            <person name="Liu K.W."/>
            <person name="Yoshida K."/>
            <person name="Zhang L.S."/>
            <person name="Chang S.B."/>
            <person name="Chen F."/>
            <person name="Shi Y."/>
            <person name="Su Y.Y."/>
            <person name="Zhang Y.Q."/>
            <person name="Chen L.J."/>
            <person name="Yin Y."/>
            <person name="Lin M."/>
            <person name="Huang H."/>
            <person name="Deng H."/>
            <person name="Wang Z.W."/>
            <person name="Zhu S.L."/>
            <person name="Zhao X."/>
            <person name="Deng C."/>
            <person name="Niu S.C."/>
            <person name="Huang J."/>
            <person name="Wang M."/>
            <person name="Liu G.H."/>
            <person name="Yang H.J."/>
            <person name="Xiao X.J."/>
            <person name="Hsiao Y.Y."/>
            <person name="Wu W.L."/>
            <person name="Chen Y.Y."/>
            <person name="Mitsuda N."/>
            <person name="Ohme-Takagi M."/>
            <person name="Luo Y.B."/>
            <person name="Van de Peer Y."/>
            <person name="Liu Z.J."/>
        </authorList>
    </citation>
    <scope>NUCLEOTIDE SEQUENCE [LARGE SCALE GENOMIC DNA]</scope>
    <source>
        <tissue evidence="2">The whole plant</tissue>
    </source>
</reference>
<name>A0A2I0X333_9ASPA</name>
<dbReference type="PANTHER" id="PTHR46890:SF48">
    <property type="entry name" value="RNA-DIRECTED DNA POLYMERASE"/>
    <property type="match status" value="1"/>
</dbReference>
<accession>A0A2I0X333</accession>
<keyword evidence="3" id="KW-1185">Reference proteome</keyword>
<dbReference type="InterPro" id="IPR000477">
    <property type="entry name" value="RT_dom"/>
</dbReference>
<evidence type="ECO:0000313" key="3">
    <source>
        <dbReference type="Proteomes" id="UP000233837"/>
    </source>
</evidence>
<dbReference type="InterPro" id="IPR043502">
    <property type="entry name" value="DNA/RNA_pol_sf"/>
</dbReference>
<proteinExistence type="predicted"/>